<feature type="domain" description="POTRA" evidence="1">
    <location>
        <begin position="27"/>
        <end position="95"/>
    </location>
</feature>
<dbReference type="EMBL" id="CP017834">
    <property type="protein sequence ID" value="APJ03749.1"/>
    <property type="molecule type" value="Genomic_DNA"/>
</dbReference>
<evidence type="ECO:0000313" key="2">
    <source>
        <dbReference type="EMBL" id="APJ03749.1"/>
    </source>
</evidence>
<dbReference type="Proteomes" id="UP000184731">
    <property type="component" value="Chromosome"/>
</dbReference>
<proteinExistence type="predicted"/>
<dbReference type="GO" id="GO:0008320">
    <property type="term" value="F:protein transmembrane transporter activity"/>
    <property type="evidence" value="ECO:0007669"/>
    <property type="project" value="TreeGrafter"/>
</dbReference>
<dbReference type="PANTHER" id="PTHR34597:SF3">
    <property type="entry name" value="OUTER MEMBRANE TRANSPORTER CDIB"/>
    <property type="match status" value="1"/>
</dbReference>
<dbReference type="Gene3D" id="3.10.20.310">
    <property type="entry name" value="membrane protein fhac"/>
    <property type="match status" value="1"/>
</dbReference>
<protein>
    <recommendedName>
        <fullName evidence="1">POTRA domain-containing protein</fullName>
    </recommendedName>
</protein>
<dbReference type="GO" id="GO:0019867">
    <property type="term" value="C:outer membrane"/>
    <property type="evidence" value="ECO:0007669"/>
    <property type="project" value="InterPro"/>
</dbReference>
<gene>
    <name evidence="2" type="ORF">AXG55_07450</name>
</gene>
<dbReference type="InterPro" id="IPR051544">
    <property type="entry name" value="TPS_OM_transporter"/>
</dbReference>
<reference evidence="2 3" key="1">
    <citation type="submission" date="2016-10" db="EMBL/GenBank/DDBJ databases">
        <title>Silvanigrella aquatica sp. nov., isolated from a freshwater lake located in the Black Forest, Germany, description of Silvanigrellaceae fam. nov., Silvanigrellales ord. nov., reclassification of the order Bdellovibrionales in the class Oligoflexia, reclassification of the families Bacteriovoracaceae and Halobacteriovoraceae in the new order Bacteriovoracales ord. nov., and reclassification of the family Pseudobacteriovoracaceae in the order Oligoflexiales.</title>
        <authorList>
            <person name="Hahn M.W."/>
            <person name="Schmidt J."/>
            <person name="Koll U."/>
            <person name="Rohde M."/>
            <person name="Verbag S."/>
            <person name="Pitt A."/>
            <person name="Nakai R."/>
            <person name="Naganuma T."/>
            <person name="Lang E."/>
        </authorList>
    </citation>
    <scope>NUCLEOTIDE SEQUENCE [LARGE SCALE GENOMIC DNA]</scope>
    <source>
        <strain evidence="2 3">MWH-Nonnen-W8red</strain>
    </source>
</reference>
<sequence>MKIIRNLILIIALITSLQNVFAENLQIGKIEFSDEFDISRDLLLSIAELKTGEDYTEQKIQKAVQHLKNTTVFNPVTAETQKDKDTNKIDVLFKMEKKWTLIPYIMVGSGGGSSYYAIGLFDSNFLNNLYTTNIIYKMENNEPNLSLTFINKYTLNLPLLTGISAQIENKKEIYYNPNNQINGYLSYQQNIFNIYEKWQFNDYFQLGGGILFQNYHSINADLNSSELSINQQNNIIAPNNFETFALQIRLSLGVINYDDLAEDGILLSSVLNTTANLYQGNNNGDDFTDIKNILIGFYKIDSLKNSYFAFRLGNLMTTSNNNYRKYFIGGLDIIRGFNYSQFFGKYVIFSNSEFRYTVWENNYIGLQLVPFFDAGTITNDINDILTQKLVSSYGFGIRLPLKKVNKIAIRLDYAETISPFHTNGLSFGLLQFF</sequence>
<dbReference type="GO" id="GO:0098046">
    <property type="term" value="C:type V protein secretion system complex"/>
    <property type="evidence" value="ECO:0007669"/>
    <property type="project" value="TreeGrafter"/>
</dbReference>
<keyword evidence="3" id="KW-1185">Reference proteome</keyword>
<dbReference type="GO" id="GO:0046819">
    <property type="term" value="P:protein secretion by the type V secretion system"/>
    <property type="evidence" value="ECO:0007669"/>
    <property type="project" value="TreeGrafter"/>
</dbReference>
<name>A0A1L4D0M5_9BACT</name>
<dbReference type="Pfam" id="PF07244">
    <property type="entry name" value="POTRA"/>
    <property type="match status" value="1"/>
</dbReference>
<dbReference type="InterPro" id="IPR010827">
    <property type="entry name" value="BamA/TamA_POTRA"/>
</dbReference>
<dbReference type="PANTHER" id="PTHR34597">
    <property type="entry name" value="SLR1661 PROTEIN"/>
    <property type="match status" value="1"/>
</dbReference>
<dbReference type="AlphaFoldDB" id="A0A1L4D0M5"/>
<organism evidence="2 3">
    <name type="scientific">Silvanigrella aquatica</name>
    <dbReference type="NCBI Taxonomy" id="1915309"/>
    <lineage>
        <taxon>Bacteria</taxon>
        <taxon>Pseudomonadati</taxon>
        <taxon>Bdellovibrionota</taxon>
        <taxon>Oligoflexia</taxon>
        <taxon>Silvanigrellales</taxon>
        <taxon>Silvanigrellaceae</taxon>
        <taxon>Silvanigrella</taxon>
    </lineage>
</organism>
<dbReference type="KEGG" id="saqi:AXG55_07450"/>
<dbReference type="RefSeq" id="WP_233231065.1">
    <property type="nucleotide sequence ID" value="NZ_CP017834.1"/>
</dbReference>
<evidence type="ECO:0000259" key="1">
    <source>
        <dbReference type="Pfam" id="PF07244"/>
    </source>
</evidence>
<accession>A0A1L4D0M5</accession>
<dbReference type="STRING" id="1915309.AXG55_07450"/>
<evidence type="ECO:0000313" key="3">
    <source>
        <dbReference type="Proteomes" id="UP000184731"/>
    </source>
</evidence>